<evidence type="ECO:0000313" key="6">
    <source>
        <dbReference type="EMBL" id="CAL4091338.1"/>
    </source>
</evidence>
<dbReference type="EMBL" id="CAXKWB010008520">
    <property type="protein sequence ID" value="CAL4091338.1"/>
    <property type="molecule type" value="Genomic_DNA"/>
</dbReference>
<accession>A0AAV2QQ07</accession>
<keyword evidence="7" id="KW-1185">Reference proteome</keyword>
<gene>
    <name evidence="6" type="ORF">MNOR_LOCUS14313</name>
</gene>
<dbReference type="AlphaFoldDB" id="A0AAV2QQ07"/>
<keyword evidence="2" id="KW-1015">Disulfide bond</keyword>
<keyword evidence="1" id="KW-0677">Repeat</keyword>
<dbReference type="InterPro" id="IPR000859">
    <property type="entry name" value="CUB_dom"/>
</dbReference>
<name>A0AAV2QQ07_MEGNR</name>
<sequence>VTGEPGSGPGSSLCSQRNKTNFVMRVILLVLGLVLLLATIKAQAQVGIQKHPNLNEQHGNWSIQPRVSETIACLRRPRSVTLNPGDVVTFTSPEYPSIYTSSTKCGWKFKASQRCDQVTITCLAFTLQAPRRGRCRDSLALGRKKYCGSSGPSSVTVSRKVKAWFKSDRSENFAGFSCTASVMVATTSSNKCACGEVNRVIRILPIYQTEVNEYTWQVALVSEGGSRVYCGGSLINGRR</sequence>
<reference evidence="6 7" key="1">
    <citation type="submission" date="2024-05" db="EMBL/GenBank/DDBJ databases">
        <authorList>
            <person name="Wallberg A."/>
        </authorList>
    </citation>
    <scope>NUCLEOTIDE SEQUENCE [LARGE SCALE GENOMIC DNA]</scope>
</reference>
<dbReference type="PANTHER" id="PTHR24251">
    <property type="entry name" value="OVOCHYMASE-RELATED"/>
    <property type="match status" value="1"/>
</dbReference>
<dbReference type="InterPro" id="IPR035914">
    <property type="entry name" value="Sperma_CUB_dom_sf"/>
</dbReference>
<keyword evidence="4" id="KW-0472">Membrane</keyword>
<dbReference type="SMART" id="SM00042">
    <property type="entry name" value="CUB"/>
    <property type="match status" value="1"/>
</dbReference>
<dbReference type="CDD" id="cd00041">
    <property type="entry name" value="CUB"/>
    <property type="match status" value="1"/>
</dbReference>
<keyword evidence="4" id="KW-0812">Transmembrane</keyword>
<evidence type="ECO:0000256" key="1">
    <source>
        <dbReference type="ARBA" id="ARBA00022737"/>
    </source>
</evidence>
<dbReference type="Proteomes" id="UP001497623">
    <property type="component" value="Unassembled WGS sequence"/>
</dbReference>
<dbReference type="InterPro" id="IPR009003">
    <property type="entry name" value="Peptidase_S1_PA"/>
</dbReference>
<keyword evidence="4" id="KW-1133">Transmembrane helix</keyword>
<feature type="transmembrane region" description="Helical" evidence="4">
    <location>
        <begin position="22"/>
        <end position="40"/>
    </location>
</feature>
<feature type="domain" description="CUB" evidence="5">
    <location>
        <begin position="73"/>
        <end position="183"/>
    </location>
</feature>
<dbReference type="SUPFAM" id="SSF49854">
    <property type="entry name" value="Spermadhesin, CUB domain"/>
    <property type="match status" value="1"/>
</dbReference>
<dbReference type="Gene3D" id="2.60.120.290">
    <property type="entry name" value="Spermadhesin, CUB domain"/>
    <property type="match status" value="1"/>
</dbReference>
<dbReference type="PROSITE" id="PS01180">
    <property type="entry name" value="CUB"/>
    <property type="match status" value="1"/>
</dbReference>
<dbReference type="SUPFAM" id="SSF50494">
    <property type="entry name" value="Trypsin-like serine proteases"/>
    <property type="match status" value="1"/>
</dbReference>
<feature type="non-terminal residue" evidence="6">
    <location>
        <position position="1"/>
    </location>
</feature>
<proteinExistence type="predicted"/>
<evidence type="ECO:0000256" key="3">
    <source>
        <dbReference type="PROSITE-ProRule" id="PRU00059"/>
    </source>
</evidence>
<evidence type="ECO:0000313" key="7">
    <source>
        <dbReference type="Proteomes" id="UP001497623"/>
    </source>
</evidence>
<dbReference type="Pfam" id="PF00431">
    <property type="entry name" value="CUB"/>
    <property type="match status" value="1"/>
</dbReference>
<protein>
    <recommendedName>
        <fullName evidence="5">CUB domain-containing protein</fullName>
    </recommendedName>
</protein>
<organism evidence="6 7">
    <name type="scientific">Meganyctiphanes norvegica</name>
    <name type="common">Northern krill</name>
    <name type="synonym">Thysanopoda norvegica</name>
    <dbReference type="NCBI Taxonomy" id="48144"/>
    <lineage>
        <taxon>Eukaryota</taxon>
        <taxon>Metazoa</taxon>
        <taxon>Ecdysozoa</taxon>
        <taxon>Arthropoda</taxon>
        <taxon>Crustacea</taxon>
        <taxon>Multicrustacea</taxon>
        <taxon>Malacostraca</taxon>
        <taxon>Eumalacostraca</taxon>
        <taxon>Eucarida</taxon>
        <taxon>Euphausiacea</taxon>
        <taxon>Euphausiidae</taxon>
        <taxon>Meganyctiphanes</taxon>
    </lineage>
</organism>
<comment type="caution">
    <text evidence="3">Lacks conserved residue(s) required for the propagation of feature annotation.</text>
</comment>
<comment type="caution">
    <text evidence="6">The sequence shown here is derived from an EMBL/GenBank/DDBJ whole genome shotgun (WGS) entry which is preliminary data.</text>
</comment>
<evidence type="ECO:0000256" key="2">
    <source>
        <dbReference type="ARBA" id="ARBA00023157"/>
    </source>
</evidence>
<evidence type="ECO:0000259" key="5">
    <source>
        <dbReference type="PROSITE" id="PS01180"/>
    </source>
</evidence>
<evidence type="ECO:0000256" key="4">
    <source>
        <dbReference type="SAM" id="Phobius"/>
    </source>
</evidence>